<dbReference type="EMBL" id="JAYMYR010000003">
    <property type="protein sequence ID" value="KAK7372269.1"/>
    <property type="molecule type" value="Genomic_DNA"/>
</dbReference>
<name>A0AAN9NFF8_PHACN</name>
<evidence type="ECO:0000313" key="1">
    <source>
        <dbReference type="EMBL" id="KAK7372269.1"/>
    </source>
</evidence>
<protein>
    <submittedName>
        <fullName evidence="1">Uncharacterized protein</fullName>
    </submittedName>
</protein>
<sequence length="119" mass="13179">MSSLVGTPLYMAKTLPLRSLPLSLSTHCAFQTQKSSLGFVHGDLGERATLAVVVRFQLGRGSWGFWGVFDFWEVGFFVDMECIGKWDGNMGECNNDNYNNNGFGEIEEGGSELGFHVFL</sequence>
<proteinExistence type="predicted"/>
<organism evidence="1 2">
    <name type="scientific">Phaseolus coccineus</name>
    <name type="common">Scarlet runner bean</name>
    <name type="synonym">Phaseolus multiflorus</name>
    <dbReference type="NCBI Taxonomy" id="3886"/>
    <lineage>
        <taxon>Eukaryota</taxon>
        <taxon>Viridiplantae</taxon>
        <taxon>Streptophyta</taxon>
        <taxon>Embryophyta</taxon>
        <taxon>Tracheophyta</taxon>
        <taxon>Spermatophyta</taxon>
        <taxon>Magnoliopsida</taxon>
        <taxon>eudicotyledons</taxon>
        <taxon>Gunneridae</taxon>
        <taxon>Pentapetalae</taxon>
        <taxon>rosids</taxon>
        <taxon>fabids</taxon>
        <taxon>Fabales</taxon>
        <taxon>Fabaceae</taxon>
        <taxon>Papilionoideae</taxon>
        <taxon>50 kb inversion clade</taxon>
        <taxon>NPAAA clade</taxon>
        <taxon>indigoferoid/millettioid clade</taxon>
        <taxon>Phaseoleae</taxon>
        <taxon>Phaseolus</taxon>
    </lineage>
</organism>
<evidence type="ECO:0000313" key="2">
    <source>
        <dbReference type="Proteomes" id="UP001374584"/>
    </source>
</evidence>
<comment type="caution">
    <text evidence="1">The sequence shown here is derived from an EMBL/GenBank/DDBJ whole genome shotgun (WGS) entry which is preliminary data.</text>
</comment>
<dbReference type="Proteomes" id="UP001374584">
    <property type="component" value="Unassembled WGS sequence"/>
</dbReference>
<accession>A0AAN9NFF8</accession>
<gene>
    <name evidence="1" type="ORF">VNO80_05644</name>
</gene>
<dbReference type="AlphaFoldDB" id="A0AAN9NFF8"/>
<reference evidence="1 2" key="1">
    <citation type="submission" date="2024-01" db="EMBL/GenBank/DDBJ databases">
        <title>The genomes of 5 underutilized Papilionoideae crops provide insights into root nodulation and disease resistanc.</title>
        <authorList>
            <person name="Jiang F."/>
        </authorList>
    </citation>
    <scope>NUCLEOTIDE SEQUENCE [LARGE SCALE GENOMIC DNA]</scope>
    <source>
        <strain evidence="1">JINMINGXINNONG_FW02</strain>
        <tissue evidence="1">Leaves</tissue>
    </source>
</reference>
<keyword evidence="2" id="KW-1185">Reference proteome</keyword>